<protein>
    <recommendedName>
        <fullName evidence="4">serine-type D-Ala-D-Ala carboxypeptidase</fullName>
        <ecNumber evidence="4">3.4.16.4</ecNumber>
    </recommendedName>
</protein>
<dbReference type="GO" id="GO:0008658">
    <property type="term" value="F:penicillin binding"/>
    <property type="evidence" value="ECO:0007669"/>
    <property type="project" value="InterPro"/>
</dbReference>
<comment type="pathway">
    <text evidence="2">Cell wall biogenesis; peptidoglycan biosynthesis.</text>
</comment>
<feature type="domain" description="Penicillin-binding protein dimerisation" evidence="8">
    <location>
        <begin position="142"/>
        <end position="301"/>
    </location>
</feature>
<feature type="domain" description="Penicillin-binding protein transpeptidase" evidence="7">
    <location>
        <begin position="342"/>
        <end position="638"/>
    </location>
</feature>
<dbReference type="Pfam" id="PF03717">
    <property type="entry name" value="PBP_dimer"/>
    <property type="match status" value="1"/>
</dbReference>
<dbReference type="EC" id="3.4.16.4" evidence="4"/>
<sequence length="654" mass="72692">MMIIILGCSKDEVTPEEKMEQFVSMWNDQKFSNMYDMLSEKAQSSYSEEEVINRYEKIYEDLGIQDLEVKMGNVDSNHKNEDVVTLPFHVSMDSVAGPISFDYEATWMKTETEEEKNWKLDWDPGFIFPELKNGGEISLKTEQPLRGEIMDRNQNGLAINEAIYEIGVVPEKFGEDAEETKKKLAKLLNMNVNSIDQAINAEWVEPSLFVPLKKIPRTDKALLDELFALEPVIKRDTTGRIYPYGKAAAHLIGYIGKITAEELDEVDSSQYSSNDMIGKRGIEQLFEKRLKGEKGVQIIIQQEGKEDIILAEKKVKHGEMIQLSIDAELQKDIYTSYQDKAGTAAAINPKTGETLALVSSPAFDPNQLTYGISQDEWNTLQNNPQSPLLNRFAATFAPGSAIKPITAAIGLEAETLDPNKGYPIHGLTWQKDDSWGNYKVTRVSKSNGPVDLEDALVRSDNIYFAMQAIEMGSKTLVHGLQSFGVEEEFPFTYPIEASSISKSGKIDSEGQLADTSFGQGQLQMSALHLATAYSPLLNDGDMIKPVLESDEAKSTIWKKDVMSSETFSILKDDLRKVVTAANGTAHSADVGDLKLAGKTGTAELKKAGEESGQENGWFVVYPESEELILSMMVEHTEDLGGSHFVVDKVVDILQ</sequence>
<evidence type="ECO:0000256" key="3">
    <source>
        <dbReference type="ARBA" id="ARBA00007171"/>
    </source>
</evidence>
<dbReference type="GO" id="GO:0005886">
    <property type="term" value="C:plasma membrane"/>
    <property type="evidence" value="ECO:0007669"/>
    <property type="project" value="TreeGrafter"/>
</dbReference>
<dbReference type="InterPro" id="IPR007887">
    <property type="entry name" value="MecA_N"/>
</dbReference>
<evidence type="ECO:0000256" key="5">
    <source>
        <dbReference type="ARBA" id="ARBA00023136"/>
    </source>
</evidence>
<dbReference type="EMBL" id="CP041666">
    <property type="protein sequence ID" value="QDP42207.1"/>
    <property type="molecule type" value="Genomic_DNA"/>
</dbReference>
<dbReference type="GO" id="GO:0009002">
    <property type="term" value="F:serine-type D-Ala-D-Ala carboxypeptidase activity"/>
    <property type="evidence" value="ECO:0007669"/>
    <property type="project" value="UniProtKB-EC"/>
</dbReference>
<evidence type="ECO:0000313" key="11">
    <source>
        <dbReference type="Proteomes" id="UP000315215"/>
    </source>
</evidence>
<dbReference type="Pfam" id="PF05223">
    <property type="entry name" value="MecA_N"/>
    <property type="match status" value="1"/>
</dbReference>
<dbReference type="InterPro" id="IPR005311">
    <property type="entry name" value="PBP_dimer"/>
</dbReference>
<dbReference type="InterPro" id="IPR012338">
    <property type="entry name" value="Beta-lactam/transpept-like"/>
</dbReference>
<evidence type="ECO:0000256" key="1">
    <source>
        <dbReference type="ARBA" id="ARBA00004370"/>
    </source>
</evidence>
<keyword evidence="11" id="KW-1185">Reference proteome</keyword>
<dbReference type="PANTHER" id="PTHR30627">
    <property type="entry name" value="PEPTIDOGLYCAN D,D-TRANSPEPTIDASE"/>
    <property type="match status" value="1"/>
</dbReference>
<dbReference type="Pfam" id="PF00905">
    <property type="entry name" value="Transpeptidase"/>
    <property type="match status" value="1"/>
</dbReference>
<dbReference type="Gene3D" id="3.10.450.100">
    <property type="entry name" value="NTF2-like, domain 1"/>
    <property type="match status" value="1"/>
</dbReference>
<dbReference type="InterPro" id="IPR032710">
    <property type="entry name" value="NTF2-like_dom_sf"/>
</dbReference>
<name>A0A516KLF9_9BACI</name>
<keyword evidence="5" id="KW-0472">Membrane</keyword>
<proteinExistence type="inferred from homology"/>
<dbReference type="OrthoDB" id="9766847at2"/>
<dbReference type="GO" id="GO:0046677">
    <property type="term" value="P:response to antibiotic"/>
    <property type="evidence" value="ECO:0007669"/>
    <property type="project" value="InterPro"/>
</dbReference>
<feature type="domain" description="NTF2-like N-terminal transpeptidase" evidence="9">
    <location>
        <begin position="14"/>
        <end position="133"/>
    </location>
</feature>
<dbReference type="InterPro" id="IPR036138">
    <property type="entry name" value="PBP_dimer_sf"/>
</dbReference>
<organism evidence="10 11">
    <name type="scientific">Radiobacillus deserti</name>
    <dbReference type="NCBI Taxonomy" id="2594883"/>
    <lineage>
        <taxon>Bacteria</taxon>
        <taxon>Bacillati</taxon>
        <taxon>Bacillota</taxon>
        <taxon>Bacilli</taxon>
        <taxon>Bacillales</taxon>
        <taxon>Bacillaceae</taxon>
        <taxon>Radiobacillus</taxon>
    </lineage>
</organism>
<gene>
    <name evidence="10" type="ORF">FN924_14540</name>
</gene>
<comment type="similarity">
    <text evidence="3">Belongs to the transpeptidase family.</text>
</comment>
<evidence type="ECO:0000259" key="8">
    <source>
        <dbReference type="Pfam" id="PF03717"/>
    </source>
</evidence>
<dbReference type="InterPro" id="IPR001460">
    <property type="entry name" value="PCN-bd_Tpept"/>
</dbReference>
<reference evidence="10 11" key="1">
    <citation type="submission" date="2019-07" db="EMBL/GenBank/DDBJ databases">
        <authorList>
            <person name="Li J."/>
        </authorList>
    </citation>
    <scope>NUCLEOTIDE SEQUENCE [LARGE SCALE GENOMIC DNA]</scope>
    <source>
        <strain evidence="10 11">TKL69</strain>
    </source>
</reference>
<evidence type="ECO:0000256" key="2">
    <source>
        <dbReference type="ARBA" id="ARBA00004752"/>
    </source>
</evidence>
<comment type="subcellular location">
    <subcellularLocation>
        <location evidence="1">Membrane</location>
    </subcellularLocation>
</comment>
<dbReference type="SUPFAM" id="SSF56601">
    <property type="entry name" value="beta-lactamase/transpeptidase-like"/>
    <property type="match status" value="1"/>
</dbReference>
<dbReference type="Gene3D" id="3.40.710.10">
    <property type="entry name" value="DD-peptidase/beta-lactamase superfamily"/>
    <property type="match status" value="1"/>
</dbReference>
<evidence type="ECO:0000256" key="6">
    <source>
        <dbReference type="ARBA" id="ARBA00034000"/>
    </source>
</evidence>
<dbReference type="GO" id="GO:0009252">
    <property type="term" value="P:peptidoglycan biosynthetic process"/>
    <property type="evidence" value="ECO:0007669"/>
    <property type="project" value="UniProtKB-UniPathway"/>
</dbReference>
<evidence type="ECO:0000256" key="4">
    <source>
        <dbReference type="ARBA" id="ARBA00012448"/>
    </source>
</evidence>
<dbReference type="Gene3D" id="3.90.1310.10">
    <property type="entry name" value="Penicillin-binding protein 2a (Domain 2)"/>
    <property type="match status" value="1"/>
</dbReference>
<dbReference type="SUPFAM" id="SSF56519">
    <property type="entry name" value="Penicillin binding protein dimerisation domain"/>
    <property type="match status" value="1"/>
</dbReference>
<dbReference type="SUPFAM" id="SSF54427">
    <property type="entry name" value="NTF2-like"/>
    <property type="match status" value="1"/>
</dbReference>
<dbReference type="GO" id="GO:0071555">
    <property type="term" value="P:cell wall organization"/>
    <property type="evidence" value="ECO:0007669"/>
    <property type="project" value="TreeGrafter"/>
</dbReference>
<evidence type="ECO:0000313" key="10">
    <source>
        <dbReference type="EMBL" id="QDP42207.1"/>
    </source>
</evidence>
<dbReference type="InterPro" id="IPR050515">
    <property type="entry name" value="Beta-lactam/transpept"/>
</dbReference>
<comment type="catalytic activity">
    <reaction evidence="6">
        <text>Preferential cleavage: (Ac)2-L-Lys-D-Ala-|-D-Ala. Also transpeptidation of peptidyl-alanyl moieties that are N-acyl substituents of D-alanine.</text>
        <dbReference type="EC" id="3.4.16.4"/>
    </reaction>
</comment>
<evidence type="ECO:0000259" key="9">
    <source>
        <dbReference type="Pfam" id="PF05223"/>
    </source>
</evidence>
<dbReference type="Gene3D" id="3.30.1390.30">
    <property type="entry name" value="Penicillin-binding protein 2a, domain 3"/>
    <property type="match status" value="1"/>
</dbReference>
<evidence type="ECO:0000259" key="7">
    <source>
        <dbReference type="Pfam" id="PF00905"/>
    </source>
</evidence>
<dbReference type="GO" id="GO:0071972">
    <property type="term" value="F:peptidoglycan L,D-transpeptidase activity"/>
    <property type="evidence" value="ECO:0007669"/>
    <property type="project" value="TreeGrafter"/>
</dbReference>
<dbReference type="Proteomes" id="UP000315215">
    <property type="component" value="Chromosome"/>
</dbReference>
<dbReference type="AlphaFoldDB" id="A0A516KLF9"/>
<dbReference type="UniPathway" id="UPA00219"/>
<dbReference type="KEGG" id="aqt:FN924_14540"/>
<accession>A0A516KLF9</accession>
<dbReference type="PANTHER" id="PTHR30627:SF25">
    <property type="entry name" value="PENICILLIN-BINDING PROTEIN 3"/>
    <property type="match status" value="1"/>
</dbReference>